<name>A0A2H0BVT3_9BACT</name>
<dbReference type="AlphaFoldDB" id="A0A2H0BVT3"/>
<reference evidence="8 9" key="1">
    <citation type="submission" date="2017-09" db="EMBL/GenBank/DDBJ databases">
        <title>Depth-based differentiation of microbial function through sediment-hosted aquifers and enrichment of novel symbionts in the deep terrestrial subsurface.</title>
        <authorList>
            <person name="Probst A.J."/>
            <person name="Ladd B."/>
            <person name="Jarett J.K."/>
            <person name="Geller-Mcgrath D.E."/>
            <person name="Sieber C.M."/>
            <person name="Emerson J.B."/>
            <person name="Anantharaman K."/>
            <person name="Thomas B.C."/>
            <person name="Malmstrom R."/>
            <person name="Stieglmeier M."/>
            <person name="Klingl A."/>
            <person name="Woyke T."/>
            <person name="Ryan C.M."/>
            <person name="Banfield J.F."/>
        </authorList>
    </citation>
    <scope>NUCLEOTIDE SEQUENCE [LARGE SCALE GENOMIC DNA]</scope>
    <source>
        <strain evidence="8">CG22_combo_CG10-13_8_21_14_all_38_20</strain>
    </source>
</reference>
<dbReference type="InterPro" id="IPR013545">
    <property type="entry name" value="T2SS_protein-GspG_C"/>
</dbReference>
<sequence length="178" mass="19780">MLNTNKSLLNTNKGFTLIELLVVISIIGLLAAAGLAVFTSAQKRARDATRVSHMKDLQSALAQYYLAENTYPTTSGGLSSNCVERDTHGVSHIEDILSPLVTEGYIQKIPSDPKGNPLSVWPYCYYYQYPSSYLHCSGATNRDYLMIFTTESTNYDGFIEYGIQGELGSKARYCMYNI</sequence>
<dbReference type="Gene3D" id="3.30.700.10">
    <property type="entry name" value="Glycoprotein, Type 4 Pilin"/>
    <property type="match status" value="1"/>
</dbReference>
<keyword evidence="3 6" id="KW-0812">Transmembrane</keyword>
<keyword evidence="4 6" id="KW-1133">Transmembrane helix</keyword>
<dbReference type="InterPro" id="IPR000983">
    <property type="entry name" value="Bac_GSPG_pilin"/>
</dbReference>
<protein>
    <recommendedName>
        <fullName evidence="7">Type II secretion system protein GspG C-terminal domain-containing protein</fullName>
    </recommendedName>
</protein>
<dbReference type="PROSITE" id="PS00409">
    <property type="entry name" value="PROKAR_NTER_METHYL"/>
    <property type="match status" value="1"/>
</dbReference>
<feature type="transmembrane region" description="Helical" evidence="6">
    <location>
        <begin position="20"/>
        <end position="41"/>
    </location>
</feature>
<dbReference type="PRINTS" id="PR00813">
    <property type="entry name" value="BCTERIALGSPG"/>
</dbReference>
<evidence type="ECO:0000313" key="8">
    <source>
        <dbReference type="EMBL" id="PIP61787.1"/>
    </source>
</evidence>
<gene>
    <name evidence="8" type="ORF">COW99_02050</name>
</gene>
<dbReference type="PANTHER" id="PTHR30093">
    <property type="entry name" value="GENERAL SECRETION PATHWAY PROTEIN G"/>
    <property type="match status" value="1"/>
</dbReference>
<evidence type="ECO:0000256" key="2">
    <source>
        <dbReference type="ARBA" id="ARBA00022481"/>
    </source>
</evidence>
<dbReference type="GO" id="GO:0016020">
    <property type="term" value="C:membrane"/>
    <property type="evidence" value="ECO:0007669"/>
    <property type="project" value="UniProtKB-SubCell"/>
</dbReference>
<dbReference type="Proteomes" id="UP000231246">
    <property type="component" value="Unassembled WGS sequence"/>
</dbReference>
<comment type="caution">
    <text evidence="8">The sequence shown here is derived from an EMBL/GenBank/DDBJ whole genome shotgun (WGS) entry which is preliminary data.</text>
</comment>
<keyword evidence="2" id="KW-0488">Methylation</keyword>
<dbReference type="GO" id="GO:0015628">
    <property type="term" value="P:protein secretion by the type II secretion system"/>
    <property type="evidence" value="ECO:0007669"/>
    <property type="project" value="InterPro"/>
</dbReference>
<evidence type="ECO:0000256" key="6">
    <source>
        <dbReference type="SAM" id="Phobius"/>
    </source>
</evidence>
<dbReference type="Pfam" id="PF08334">
    <property type="entry name" value="T2SSG"/>
    <property type="match status" value="1"/>
</dbReference>
<comment type="subcellular location">
    <subcellularLocation>
        <location evidence="1">Membrane</location>
        <topology evidence="1">Single-pass membrane protein</topology>
    </subcellularLocation>
</comment>
<organism evidence="8 9">
    <name type="scientific">Candidatus Roizmanbacteria bacterium CG22_combo_CG10-13_8_21_14_all_38_20</name>
    <dbReference type="NCBI Taxonomy" id="1974862"/>
    <lineage>
        <taxon>Bacteria</taxon>
        <taxon>Candidatus Roizmaniibacteriota</taxon>
    </lineage>
</organism>
<evidence type="ECO:0000313" key="9">
    <source>
        <dbReference type="Proteomes" id="UP000231246"/>
    </source>
</evidence>
<dbReference type="SUPFAM" id="SSF54523">
    <property type="entry name" value="Pili subunits"/>
    <property type="match status" value="1"/>
</dbReference>
<dbReference type="Pfam" id="PF07963">
    <property type="entry name" value="N_methyl"/>
    <property type="match status" value="1"/>
</dbReference>
<evidence type="ECO:0000256" key="3">
    <source>
        <dbReference type="ARBA" id="ARBA00022692"/>
    </source>
</evidence>
<evidence type="ECO:0000256" key="4">
    <source>
        <dbReference type="ARBA" id="ARBA00022989"/>
    </source>
</evidence>
<evidence type="ECO:0000256" key="1">
    <source>
        <dbReference type="ARBA" id="ARBA00004167"/>
    </source>
</evidence>
<dbReference type="EMBL" id="PCTA01000015">
    <property type="protein sequence ID" value="PIP61787.1"/>
    <property type="molecule type" value="Genomic_DNA"/>
</dbReference>
<dbReference type="InterPro" id="IPR045584">
    <property type="entry name" value="Pilin-like"/>
</dbReference>
<dbReference type="NCBIfam" id="TIGR02532">
    <property type="entry name" value="IV_pilin_GFxxxE"/>
    <property type="match status" value="1"/>
</dbReference>
<keyword evidence="5 6" id="KW-0472">Membrane</keyword>
<evidence type="ECO:0000256" key="5">
    <source>
        <dbReference type="ARBA" id="ARBA00023136"/>
    </source>
</evidence>
<proteinExistence type="predicted"/>
<dbReference type="InterPro" id="IPR012902">
    <property type="entry name" value="N_methyl_site"/>
</dbReference>
<dbReference type="PANTHER" id="PTHR30093:SF44">
    <property type="entry name" value="TYPE II SECRETION SYSTEM CORE PROTEIN G"/>
    <property type="match status" value="1"/>
</dbReference>
<accession>A0A2H0BVT3</accession>
<dbReference type="GO" id="GO:0015627">
    <property type="term" value="C:type II protein secretion system complex"/>
    <property type="evidence" value="ECO:0007669"/>
    <property type="project" value="InterPro"/>
</dbReference>
<evidence type="ECO:0000259" key="7">
    <source>
        <dbReference type="Pfam" id="PF08334"/>
    </source>
</evidence>
<feature type="domain" description="Type II secretion system protein GspG C-terminal" evidence="7">
    <location>
        <begin position="40"/>
        <end position="118"/>
    </location>
</feature>